<dbReference type="SUPFAM" id="SSF51604">
    <property type="entry name" value="Enolase C-terminal domain-like"/>
    <property type="match status" value="1"/>
</dbReference>
<keyword evidence="9" id="KW-1185">Reference proteome</keyword>
<dbReference type="AlphaFoldDB" id="A0A1Q2KWZ9"/>
<evidence type="ECO:0000313" key="9">
    <source>
        <dbReference type="Proteomes" id="UP000188184"/>
    </source>
</evidence>
<dbReference type="InterPro" id="IPR013341">
    <property type="entry name" value="Mandelate_racemase_N_dom"/>
</dbReference>
<evidence type="ECO:0000259" key="7">
    <source>
        <dbReference type="SMART" id="SM00922"/>
    </source>
</evidence>
<name>A0A1Q2KWZ9_9BACL</name>
<dbReference type="SUPFAM" id="SSF54826">
    <property type="entry name" value="Enolase N-terminal domain-like"/>
    <property type="match status" value="1"/>
</dbReference>
<dbReference type="Gene3D" id="3.20.20.120">
    <property type="entry name" value="Enolase-like C-terminal domain"/>
    <property type="match status" value="1"/>
</dbReference>
<dbReference type="RefSeq" id="WP_077588625.1">
    <property type="nucleotide sequence ID" value="NZ_CP019640.1"/>
</dbReference>
<dbReference type="InterPro" id="IPR029065">
    <property type="entry name" value="Enolase_C-like"/>
</dbReference>
<dbReference type="EC" id="4.2.1.113" evidence="5 6"/>
<dbReference type="Proteomes" id="UP000188184">
    <property type="component" value="Chromosome"/>
</dbReference>
<evidence type="ECO:0000256" key="5">
    <source>
        <dbReference type="ARBA" id="ARBA00029491"/>
    </source>
</evidence>
<dbReference type="EMBL" id="CP019640">
    <property type="protein sequence ID" value="AQQ52745.1"/>
    <property type="molecule type" value="Genomic_DNA"/>
</dbReference>
<dbReference type="OrthoDB" id="9774531at2"/>
<dbReference type="UniPathway" id="UPA01057">
    <property type="reaction ID" value="UER00165"/>
</dbReference>
<dbReference type="SFLD" id="SFLDF00009">
    <property type="entry name" value="o-succinylbenzoate_synthase"/>
    <property type="match status" value="1"/>
</dbReference>
<dbReference type="SMART" id="SM00922">
    <property type="entry name" value="MR_MLE"/>
    <property type="match status" value="1"/>
</dbReference>
<sequence>MELTLRKISVHEIRQPLKRPFKTYLQEVRERESLLVVVKDREGGVGYGECVAFSTPWYTEETVASCLFVLKEILMPLLEGKTFQHPRDVFPALSAVKGNRMAKAAIETAVWDLYAKRMNRPLWQLVGGTHPCISAGVVVATNDAGHLAKEVQRAAQAGYKRVKLKINRESDPEQLQHVISQYPHLLFFGDANGAFTAASYDKLCKLDACGFTLIEQPFGEQEWELHAKANEELKTAICLDESISSFEDAERMVQMKAGTVAVLKMGRLGGWHETLRVYEWFHASGIHMWVGGMIEFGVSKAHNLALASLPGIDLPGDFPASHHYWEQDIISPRIEVVQGEIQLSDESGIGYEVFI</sequence>
<accession>A0A1Q2KWZ9</accession>
<evidence type="ECO:0000256" key="6">
    <source>
        <dbReference type="NCBIfam" id="TIGR01928"/>
    </source>
</evidence>
<dbReference type="Gene3D" id="3.30.390.10">
    <property type="entry name" value="Enolase-like, N-terminal domain"/>
    <property type="match status" value="1"/>
</dbReference>
<evidence type="ECO:0000313" key="8">
    <source>
        <dbReference type="EMBL" id="AQQ52745.1"/>
    </source>
</evidence>
<dbReference type="SFLD" id="SFLDS00001">
    <property type="entry name" value="Enolase"/>
    <property type="match status" value="1"/>
</dbReference>
<evidence type="ECO:0000256" key="2">
    <source>
        <dbReference type="ARBA" id="ARBA00022723"/>
    </source>
</evidence>
<feature type="domain" description="Mandelate racemase/muconate lactonizing enzyme C-terminal" evidence="7">
    <location>
        <begin position="144"/>
        <end position="236"/>
    </location>
</feature>
<dbReference type="SFLD" id="SFLDG00180">
    <property type="entry name" value="muconate_cycloisomerase"/>
    <property type="match status" value="1"/>
</dbReference>
<dbReference type="PANTHER" id="PTHR48073">
    <property type="entry name" value="O-SUCCINYLBENZOATE SYNTHASE-RELATED"/>
    <property type="match status" value="1"/>
</dbReference>
<evidence type="ECO:0000256" key="1">
    <source>
        <dbReference type="ARBA" id="ARBA00001968"/>
    </source>
</evidence>
<dbReference type="InterPro" id="IPR036849">
    <property type="entry name" value="Enolase-like_C_sf"/>
</dbReference>
<keyword evidence="4" id="KW-0456">Lyase</keyword>
<proteinExistence type="predicted"/>
<dbReference type="InterPro" id="IPR013342">
    <property type="entry name" value="Mandelate_racemase_C"/>
</dbReference>
<keyword evidence="3" id="KW-0460">Magnesium</keyword>
<dbReference type="Pfam" id="PF13378">
    <property type="entry name" value="MR_MLE_C"/>
    <property type="match status" value="1"/>
</dbReference>
<dbReference type="GO" id="GO:0009234">
    <property type="term" value="P:menaquinone biosynthetic process"/>
    <property type="evidence" value="ECO:0007669"/>
    <property type="project" value="UniProtKB-UniRule"/>
</dbReference>
<dbReference type="GO" id="GO:0016854">
    <property type="term" value="F:racemase and epimerase activity"/>
    <property type="evidence" value="ECO:0007669"/>
    <property type="project" value="UniProtKB-ARBA"/>
</dbReference>
<dbReference type="UniPathway" id="UPA00079"/>
<dbReference type="GO" id="GO:0046872">
    <property type="term" value="F:metal ion binding"/>
    <property type="evidence" value="ECO:0007669"/>
    <property type="project" value="UniProtKB-KW"/>
</dbReference>
<dbReference type="Pfam" id="PF02746">
    <property type="entry name" value="MR_MLE_N"/>
    <property type="match status" value="1"/>
</dbReference>
<dbReference type="GO" id="GO:0043748">
    <property type="term" value="F:O-succinylbenzoate synthase activity"/>
    <property type="evidence" value="ECO:0007669"/>
    <property type="project" value="UniProtKB-EC"/>
</dbReference>
<dbReference type="PANTHER" id="PTHR48073:SF5">
    <property type="entry name" value="O-SUCCINYLBENZOATE SYNTHASE"/>
    <property type="match status" value="1"/>
</dbReference>
<dbReference type="InterPro" id="IPR029017">
    <property type="entry name" value="Enolase-like_N"/>
</dbReference>
<keyword evidence="2" id="KW-0479">Metal-binding</keyword>
<evidence type="ECO:0000256" key="4">
    <source>
        <dbReference type="ARBA" id="ARBA00023239"/>
    </source>
</evidence>
<dbReference type="NCBIfam" id="TIGR01928">
    <property type="entry name" value="menC_lowGC_arch"/>
    <property type="match status" value="1"/>
</dbReference>
<dbReference type="KEGG" id="pmar:B0X71_06390"/>
<reference evidence="8 9" key="1">
    <citation type="submission" date="2017-02" db="EMBL/GenBank/DDBJ databases">
        <title>The complete genomic sequence of a novel cold adapted crude oil-degrading bacterium Planococcus qaidamina Y42.</title>
        <authorList>
            <person name="Yang R."/>
        </authorList>
    </citation>
    <scope>NUCLEOTIDE SEQUENCE [LARGE SCALE GENOMIC DNA]</scope>
    <source>
        <strain evidence="8 9">Y42</strain>
    </source>
</reference>
<comment type="cofactor">
    <cofactor evidence="1">
        <name>a divalent metal cation</name>
        <dbReference type="ChEBI" id="CHEBI:60240"/>
    </cofactor>
</comment>
<gene>
    <name evidence="8" type="ORF">B0X71_06390</name>
</gene>
<dbReference type="InterPro" id="IPR010197">
    <property type="entry name" value="OSBS/NAAAR"/>
</dbReference>
<evidence type="ECO:0000256" key="3">
    <source>
        <dbReference type="ARBA" id="ARBA00022842"/>
    </source>
</evidence>
<protein>
    <recommendedName>
        <fullName evidence="5 6">o-succinylbenzoate synthase</fullName>
        <ecNumber evidence="5 6">4.2.1.113</ecNumber>
    </recommendedName>
</protein>
<organism evidence="8 9">
    <name type="scientific">Planococcus lenghuensis</name>
    <dbReference type="NCBI Taxonomy" id="2213202"/>
    <lineage>
        <taxon>Bacteria</taxon>
        <taxon>Bacillati</taxon>
        <taxon>Bacillota</taxon>
        <taxon>Bacilli</taxon>
        <taxon>Bacillales</taxon>
        <taxon>Caryophanaceae</taxon>
        <taxon>Planococcus</taxon>
    </lineage>
</organism>